<dbReference type="GO" id="GO:0005743">
    <property type="term" value="C:mitochondrial inner membrane"/>
    <property type="evidence" value="ECO:0007669"/>
    <property type="project" value="UniProtKB-SubCell"/>
</dbReference>
<comment type="cofactor">
    <cofactor evidence="18">
        <name>heme</name>
        <dbReference type="ChEBI" id="CHEBI:30413"/>
    </cofactor>
    <text evidence="18">Binds 2 heme groups non-covalently.</text>
</comment>
<keyword evidence="6 18" id="KW-0349">Heme</keyword>
<feature type="transmembrane region" description="Helical" evidence="19">
    <location>
        <begin position="140"/>
        <end position="158"/>
    </location>
</feature>
<evidence type="ECO:0000256" key="7">
    <source>
        <dbReference type="ARBA" id="ARBA00022660"/>
    </source>
</evidence>
<name>A0A8F8AGR5_9CRUS</name>
<dbReference type="Pfam" id="PF00032">
    <property type="entry name" value="Cytochrom_B_C"/>
    <property type="match status" value="1"/>
</dbReference>
<comment type="function">
    <text evidence="1 19">Component of the ubiquinol-cytochrome c reductase complex (complex III or cytochrome b-c1 complex) that is part of the mitochondrial respiratory chain. The b-c1 complex mediates electron transfer from ubiquinol to cytochrome c. Contributes to the generation of a proton gradient across the mitochondrial membrane that is then used for ATP synthesis.</text>
</comment>
<evidence type="ECO:0000256" key="10">
    <source>
        <dbReference type="ARBA" id="ARBA00022792"/>
    </source>
</evidence>
<keyword evidence="11 19" id="KW-0249">Electron transport</keyword>
<evidence type="ECO:0000256" key="14">
    <source>
        <dbReference type="ARBA" id="ARBA00023075"/>
    </source>
</evidence>
<comment type="cofactor">
    <cofactor evidence="19">
        <name>heme b</name>
        <dbReference type="ChEBI" id="CHEBI:60344"/>
    </cofactor>
    <text evidence="19">Binds 2 heme groups non-covalently.</text>
</comment>
<dbReference type="InterPro" id="IPR005797">
    <property type="entry name" value="Cyt_b/b6_N"/>
</dbReference>
<dbReference type="InterPro" id="IPR027387">
    <property type="entry name" value="Cytb/b6-like_sf"/>
</dbReference>
<evidence type="ECO:0000256" key="13">
    <source>
        <dbReference type="ARBA" id="ARBA00023004"/>
    </source>
</evidence>
<evidence type="ECO:0000259" key="21">
    <source>
        <dbReference type="PROSITE" id="PS51003"/>
    </source>
</evidence>
<dbReference type="PROSITE" id="PS51003">
    <property type="entry name" value="CYTB_CTER"/>
    <property type="match status" value="1"/>
</dbReference>
<evidence type="ECO:0000256" key="3">
    <source>
        <dbReference type="ARBA" id="ARBA00011649"/>
    </source>
</evidence>
<keyword evidence="8 19" id="KW-0812">Transmembrane</keyword>
<evidence type="ECO:0000256" key="12">
    <source>
        <dbReference type="ARBA" id="ARBA00022989"/>
    </source>
</evidence>
<proteinExistence type="inferred from homology"/>
<evidence type="ECO:0000256" key="2">
    <source>
        <dbReference type="ARBA" id="ARBA00004448"/>
    </source>
</evidence>
<dbReference type="PANTHER" id="PTHR19271:SF16">
    <property type="entry name" value="CYTOCHROME B"/>
    <property type="match status" value="1"/>
</dbReference>
<keyword evidence="5 19" id="KW-0813">Transport</keyword>
<keyword evidence="15 19" id="KW-0496">Mitochondrion</keyword>
<gene>
    <name evidence="22" type="primary">CYTB</name>
</gene>
<dbReference type="InterPro" id="IPR048259">
    <property type="entry name" value="Cytochrome_b_N_euk/bac"/>
</dbReference>
<keyword evidence="16 19" id="KW-0472">Membrane</keyword>
<keyword evidence="9 18" id="KW-0479">Metal-binding</keyword>
<dbReference type="Gene3D" id="1.20.810.10">
    <property type="entry name" value="Cytochrome Bc1 Complex, Chain C"/>
    <property type="match status" value="1"/>
</dbReference>
<accession>A0A8F8AGR5</accession>
<keyword evidence="10" id="KW-0999">Mitochondrion inner membrane</keyword>
<protein>
    <recommendedName>
        <fullName evidence="4 19">Cytochrome b</fullName>
    </recommendedName>
</protein>
<keyword evidence="14" id="KW-0830">Ubiquinone</keyword>
<reference evidence="22" key="1">
    <citation type="submission" date="2021-05" db="EMBL/GenBank/DDBJ databases">
        <title>Mitochondrial complete genome of Dimorphostylis asiatica.</title>
        <authorList>
            <person name="Park J."/>
        </authorList>
    </citation>
    <scope>NUCLEOTIDE SEQUENCE</scope>
</reference>
<geneLocation type="mitochondrion" evidence="22"/>
<dbReference type="GO" id="GO:0008121">
    <property type="term" value="F:quinol-cytochrome-c reductase activity"/>
    <property type="evidence" value="ECO:0007669"/>
    <property type="project" value="InterPro"/>
</dbReference>
<evidence type="ECO:0000256" key="18">
    <source>
        <dbReference type="PIRSR" id="PIRSR038885-2"/>
    </source>
</evidence>
<feature type="transmembrane region" description="Helical" evidence="19">
    <location>
        <begin position="113"/>
        <end position="134"/>
    </location>
</feature>
<feature type="transmembrane region" description="Helical" evidence="19">
    <location>
        <begin position="36"/>
        <end position="58"/>
    </location>
</feature>
<feature type="transmembrane region" description="Helical" evidence="19">
    <location>
        <begin position="348"/>
        <end position="366"/>
    </location>
</feature>
<comment type="subcellular location">
    <subcellularLocation>
        <location evidence="2">Mitochondrion inner membrane</location>
        <topology evidence="2">Multi-pass membrane protein</topology>
    </subcellularLocation>
</comment>
<dbReference type="InterPro" id="IPR030689">
    <property type="entry name" value="Cytochrome_b"/>
</dbReference>
<feature type="transmembrane region" description="Helical" evidence="19">
    <location>
        <begin position="78"/>
        <end position="101"/>
    </location>
</feature>
<feature type="transmembrane region" description="Helical" evidence="19">
    <location>
        <begin position="233"/>
        <end position="252"/>
    </location>
</feature>
<keyword evidence="12 19" id="KW-1133">Transmembrane helix</keyword>
<dbReference type="Pfam" id="PF00033">
    <property type="entry name" value="Cytochrome_B"/>
    <property type="match status" value="1"/>
</dbReference>
<dbReference type="InterPro" id="IPR016174">
    <property type="entry name" value="Di-haem_cyt_TM"/>
</dbReference>
<feature type="binding site" description="axial binding residue" evidence="18">
    <location>
        <position position="197"/>
    </location>
    <ligand>
        <name>heme b</name>
        <dbReference type="ChEBI" id="CHEBI:60344"/>
        <label>b566</label>
    </ligand>
    <ligandPart>
        <name>Fe</name>
        <dbReference type="ChEBI" id="CHEBI:18248"/>
    </ligandPart>
</feature>
<dbReference type="AlphaFoldDB" id="A0A8F8AGR5"/>
<dbReference type="InterPro" id="IPR005798">
    <property type="entry name" value="Cyt_b/b6_C"/>
</dbReference>
<feature type="domain" description="Cytochrome b/b6 C-terminal region profile" evidence="21">
    <location>
        <begin position="211"/>
        <end position="374"/>
    </location>
</feature>
<feature type="binding site" description="axial binding residue" evidence="18">
    <location>
        <position position="98"/>
    </location>
    <ligand>
        <name>heme b</name>
        <dbReference type="ChEBI" id="CHEBI:60344"/>
        <label>b566</label>
    </ligand>
    <ligandPart>
        <name>Fe</name>
        <dbReference type="ChEBI" id="CHEBI:18248"/>
    </ligandPart>
</feature>
<organism evidence="22">
    <name type="scientific">Dimorphostylis asiatica</name>
    <dbReference type="NCBI Taxonomy" id="2840398"/>
    <lineage>
        <taxon>Eukaryota</taxon>
        <taxon>Metazoa</taxon>
        <taxon>Ecdysozoa</taxon>
        <taxon>Arthropoda</taxon>
        <taxon>Crustacea</taxon>
        <taxon>Multicrustacea</taxon>
        <taxon>Malacostraca</taxon>
        <taxon>Eumalacostraca</taxon>
        <taxon>Peracarida</taxon>
        <taxon>Cumacea</taxon>
        <taxon>Diastylidae</taxon>
        <taxon>Dimorphostylis</taxon>
    </lineage>
</organism>
<feature type="binding site" evidence="17">
    <location>
        <position position="202"/>
    </location>
    <ligand>
        <name>a ubiquinone</name>
        <dbReference type="ChEBI" id="CHEBI:16389"/>
    </ligand>
</feature>
<evidence type="ECO:0000313" key="22">
    <source>
        <dbReference type="EMBL" id="QXX99487.1"/>
    </source>
</evidence>
<dbReference type="GO" id="GO:0006122">
    <property type="term" value="P:mitochondrial electron transport, ubiquinol to cytochrome c"/>
    <property type="evidence" value="ECO:0007669"/>
    <property type="project" value="TreeGrafter"/>
</dbReference>
<dbReference type="GO" id="GO:0045275">
    <property type="term" value="C:respiratory chain complex III"/>
    <property type="evidence" value="ECO:0007669"/>
    <property type="project" value="InterPro"/>
</dbReference>
<dbReference type="EMBL" id="MZ240751">
    <property type="protein sequence ID" value="QXX99487.1"/>
    <property type="molecule type" value="Genomic_DNA"/>
</dbReference>
<comment type="subunit">
    <text evidence="3">The main subunits of complex b-c1 are: cytochrome b, cytochrome c1 and the Rieske protein.</text>
</comment>
<evidence type="ECO:0000256" key="9">
    <source>
        <dbReference type="ARBA" id="ARBA00022723"/>
    </source>
</evidence>
<dbReference type="GO" id="GO:0046872">
    <property type="term" value="F:metal ion binding"/>
    <property type="evidence" value="ECO:0007669"/>
    <property type="project" value="UniProtKB-UniRule"/>
</dbReference>
<evidence type="ECO:0000256" key="8">
    <source>
        <dbReference type="ARBA" id="ARBA00022692"/>
    </source>
</evidence>
<dbReference type="PIRSF" id="PIRSF038885">
    <property type="entry name" value="COB"/>
    <property type="match status" value="1"/>
</dbReference>
<dbReference type="GO" id="GO:0016491">
    <property type="term" value="F:oxidoreductase activity"/>
    <property type="evidence" value="ECO:0007669"/>
    <property type="project" value="UniProtKB-UniRule"/>
</dbReference>
<dbReference type="PANTHER" id="PTHR19271">
    <property type="entry name" value="CYTOCHROME B"/>
    <property type="match status" value="1"/>
</dbReference>
<dbReference type="CDD" id="cd00290">
    <property type="entry name" value="cytochrome_b_C"/>
    <property type="match status" value="1"/>
</dbReference>
<evidence type="ECO:0000256" key="5">
    <source>
        <dbReference type="ARBA" id="ARBA00022448"/>
    </source>
</evidence>
<evidence type="ECO:0000256" key="6">
    <source>
        <dbReference type="ARBA" id="ARBA00022617"/>
    </source>
</evidence>
<dbReference type="InterPro" id="IPR048260">
    <property type="entry name" value="Cytochrome_b_C_euk/bac"/>
</dbReference>
<evidence type="ECO:0000259" key="20">
    <source>
        <dbReference type="PROSITE" id="PS51002"/>
    </source>
</evidence>
<evidence type="ECO:0000256" key="16">
    <source>
        <dbReference type="ARBA" id="ARBA00023136"/>
    </source>
</evidence>
<dbReference type="CDD" id="cd00284">
    <property type="entry name" value="Cytochrome_b_N"/>
    <property type="match status" value="1"/>
</dbReference>
<keyword evidence="7 19" id="KW-0679">Respiratory chain</keyword>
<evidence type="ECO:0000256" key="19">
    <source>
        <dbReference type="RuleBase" id="RU362117"/>
    </source>
</evidence>
<evidence type="ECO:0000256" key="15">
    <source>
        <dbReference type="ARBA" id="ARBA00023128"/>
    </source>
</evidence>
<dbReference type="SUPFAM" id="SSF81648">
    <property type="entry name" value="a domain/subunit of cytochrome bc1 complex (Ubiquinol-cytochrome c reductase)"/>
    <property type="match status" value="1"/>
</dbReference>
<feature type="transmembrane region" description="Helical" evidence="19">
    <location>
        <begin position="179"/>
        <end position="200"/>
    </location>
</feature>
<evidence type="ECO:0000256" key="11">
    <source>
        <dbReference type="ARBA" id="ARBA00022982"/>
    </source>
</evidence>
<keyword evidence="13 18" id="KW-0408">Iron</keyword>
<evidence type="ECO:0000256" key="17">
    <source>
        <dbReference type="PIRSR" id="PIRSR038885-1"/>
    </source>
</evidence>
<dbReference type="SUPFAM" id="SSF81342">
    <property type="entry name" value="Transmembrane di-heme cytochromes"/>
    <property type="match status" value="1"/>
</dbReference>
<sequence length="374" mass="42792">MKMNFRKTDSLVKIINSSAVDLATPLNISRLWNFGFMLFMCLLIQLVTGIFLVMDYSSTHNLVFFNLAHTMMDMNNGWLIRNIHASGASLFFLLIYCHIGRGMYHNSFFMKKTWMSGVTILLMLMATAFLGYVLPWGQMSFWGATVITNLFSAIPVIGNDLVQYLWGGFSINNPTLKRFFTLHFLLPFILTFLAIIHVFFLHETGSSNPLGLTSKSMKTSFHPYSSSTDMESLISLMFYMILMCLLGSLFFVEDPDNFNPANPLMAPPHIQPEWYFLFAYAILRSIPNKLGGVISLAMSVLILYILPFTFNKKFKSSSFNPLTKVMFWILVTLVLALTWIGARPVEMPFVFIGQMLTMLYFSYFVFNTFTDSKL</sequence>
<dbReference type="InterPro" id="IPR036150">
    <property type="entry name" value="Cyt_b/b6_C_sf"/>
</dbReference>
<evidence type="ECO:0000256" key="1">
    <source>
        <dbReference type="ARBA" id="ARBA00002566"/>
    </source>
</evidence>
<feature type="transmembrane region" description="Helical" evidence="19">
    <location>
        <begin position="289"/>
        <end position="310"/>
    </location>
</feature>
<feature type="transmembrane region" description="Helical" evidence="19">
    <location>
        <begin position="322"/>
        <end position="342"/>
    </location>
</feature>
<comment type="similarity">
    <text evidence="19">Belongs to the cytochrome b family.</text>
</comment>
<feature type="binding site" description="axial binding residue" evidence="18">
    <location>
        <position position="84"/>
    </location>
    <ligand>
        <name>heme b</name>
        <dbReference type="ChEBI" id="CHEBI:60344"/>
        <label>b562</label>
    </ligand>
    <ligandPart>
        <name>Fe</name>
        <dbReference type="ChEBI" id="CHEBI:18248"/>
    </ligandPart>
</feature>
<feature type="binding site" description="axial binding residue" evidence="18">
    <location>
        <position position="183"/>
    </location>
    <ligand>
        <name>heme b</name>
        <dbReference type="ChEBI" id="CHEBI:60344"/>
        <label>b562</label>
    </ligand>
    <ligandPart>
        <name>Fe</name>
        <dbReference type="ChEBI" id="CHEBI:18248"/>
    </ligandPart>
</feature>
<feature type="domain" description="Cytochrome b/b6 N-terminal region profile" evidence="20">
    <location>
        <begin position="1"/>
        <end position="210"/>
    </location>
</feature>
<evidence type="ECO:0000256" key="4">
    <source>
        <dbReference type="ARBA" id="ARBA00013531"/>
    </source>
</evidence>
<dbReference type="PROSITE" id="PS51002">
    <property type="entry name" value="CYTB_NTER"/>
    <property type="match status" value="1"/>
</dbReference>